<reference evidence="8 9" key="1">
    <citation type="submission" date="2024-11" db="EMBL/GenBank/DDBJ databases">
        <title>A near-complete genome assembly of Cinchona calisaya.</title>
        <authorList>
            <person name="Lian D.C."/>
            <person name="Zhao X.W."/>
            <person name="Wei L."/>
        </authorList>
    </citation>
    <scope>NUCLEOTIDE SEQUENCE [LARGE SCALE GENOMIC DNA]</scope>
    <source>
        <tissue evidence="8">Nenye</tissue>
    </source>
</reference>
<sequence length="159" mass="18284">MPLFYKTILGSPPASQLFRGIPNPDEEVRLWMAVRDKLESTMVMLDSDFIARTCSDWLRNCGKEIVNNNNGRYLIDVIGSGKEVTSTEKLIRQTMDSKHVLEGNLEWLRSVFGSDIKMPWKRTCELVLGDDSDIWDDIFEDAFVLRMKAISDTKFEELS</sequence>
<dbReference type="PANTHER" id="PTHR31658">
    <property type="entry name" value="CONSERVED OLIGOMERIC GOLGI COMPLEX SUBUNIT 1"/>
    <property type="match status" value="1"/>
</dbReference>
<dbReference type="PANTHER" id="PTHR31658:SF0">
    <property type="entry name" value="CONSERVED OLIGOMERIC GOLGI COMPLEX SUBUNIT 1"/>
    <property type="match status" value="1"/>
</dbReference>
<keyword evidence="9" id="KW-1185">Reference proteome</keyword>
<evidence type="ECO:0000256" key="6">
    <source>
        <dbReference type="ARBA" id="ARBA00023034"/>
    </source>
</evidence>
<protein>
    <recommendedName>
        <fullName evidence="3">Conserved oligomeric Golgi complex subunit 1</fullName>
    </recommendedName>
</protein>
<evidence type="ECO:0000313" key="8">
    <source>
        <dbReference type="EMBL" id="KAL3534811.1"/>
    </source>
</evidence>
<dbReference type="AlphaFoldDB" id="A0ABD3AUD1"/>
<evidence type="ECO:0000313" key="9">
    <source>
        <dbReference type="Proteomes" id="UP001630127"/>
    </source>
</evidence>
<keyword evidence="5" id="KW-0653">Protein transport</keyword>
<accession>A0ABD3AUD1</accession>
<name>A0ABD3AUD1_9GENT</name>
<evidence type="ECO:0000256" key="1">
    <source>
        <dbReference type="ARBA" id="ARBA00004395"/>
    </source>
</evidence>
<dbReference type="GO" id="GO:0015031">
    <property type="term" value="P:protein transport"/>
    <property type="evidence" value="ECO:0007669"/>
    <property type="project" value="UniProtKB-KW"/>
</dbReference>
<dbReference type="EMBL" id="JBJUIK010000002">
    <property type="protein sequence ID" value="KAL3534811.1"/>
    <property type="molecule type" value="Genomic_DNA"/>
</dbReference>
<gene>
    <name evidence="8" type="ORF">ACH5RR_003272</name>
</gene>
<keyword evidence="4" id="KW-0813">Transport</keyword>
<evidence type="ECO:0000256" key="7">
    <source>
        <dbReference type="ARBA" id="ARBA00023136"/>
    </source>
</evidence>
<organism evidence="8 9">
    <name type="scientific">Cinchona calisaya</name>
    <dbReference type="NCBI Taxonomy" id="153742"/>
    <lineage>
        <taxon>Eukaryota</taxon>
        <taxon>Viridiplantae</taxon>
        <taxon>Streptophyta</taxon>
        <taxon>Embryophyta</taxon>
        <taxon>Tracheophyta</taxon>
        <taxon>Spermatophyta</taxon>
        <taxon>Magnoliopsida</taxon>
        <taxon>eudicotyledons</taxon>
        <taxon>Gunneridae</taxon>
        <taxon>Pentapetalae</taxon>
        <taxon>asterids</taxon>
        <taxon>lamiids</taxon>
        <taxon>Gentianales</taxon>
        <taxon>Rubiaceae</taxon>
        <taxon>Cinchonoideae</taxon>
        <taxon>Cinchoneae</taxon>
        <taxon>Cinchona</taxon>
    </lineage>
</organism>
<dbReference type="InterPro" id="IPR033370">
    <property type="entry name" value="COG1"/>
</dbReference>
<dbReference type="GO" id="GO:0000139">
    <property type="term" value="C:Golgi membrane"/>
    <property type="evidence" value="ECO:0007669"/>
    <property type="project" value="UniProtKB-SubCell"/>
</dbReference>
<keyword evidence="7" id="KW-0472">Membrane</keyword>
<evidence type="ECO:0000256" key="5">
    <source>
        <dbReference type="ARBA" id="ARBA00022927"/>
    </source>
</evidence>
<proteinExistence type="inferred from homology"/>
<comment type="subcellular location">
    <subcellularLocation>
        <location evidence="1">Golgi apparatus membrane</location>
        <topology evidence="1">Peripheral membrane protein</topology>
    </subcellularLocation>
</comment>
<keyword evidence="6" id="KW-0333">Golgi apparatus</keyword>
<evidence type="ECO:0000256" key="2">
    <source>
        <dbReference type="ARBA" id="ARBA00006653"/>
    </source>
</evidence>
<dbReference type="Proteomes" id="UP001630127">
    <property type="component" value="Unassembled WGS sequence"/>
</dbReference>
<evidence type="ECO:0000256" key="4">
    <source>
        <dbReference type="ARBA" id="ARBA00022448"/>
    </source>
</evidence>
<comment type="similarity">
    <text evidence="2">Belongs to the COG1 family.</text>
</comment>
<evidence type="ECO:0000256" key="3">
    <source>
        <dbReference type="ARBA" id="ARBA00020978"/>
    </source>
</evidence>
<comment type="caution">
    <text evidence="8">The sequence shown here is derived from an EMBL/GenBank/DDBJ whole genome shotgun (WGS) entry which is preliminary data.</text>
</comment>